<comment type="pathway">
    <text evidence="6">Amino-acid biosynthesis; L-arginine biosynthesis; N(2)-acetyl-L-ornithine from L-glutamate: step 1/4.</text>
</comment>
<dbReference type="InterPro" id="IPR042195">
    <property type="entry name" value="ArgJ_beta_C"/>
</dbReference>
<dbReference type="KEGG" id="fgi:OP10G_2114"/>
<feature type="binding site" evidence="6">
    <location>
        <position position="186"/>
    </location>
    <ligand>
        <name>substrate</name>
    </ligand>
</feature>
<reference evidence="7 8" key="1">
    <citation type="journal article" date="2014" name="PLoS ONE">
        <title>The first complete genome sequence of the class fimbriimonadia in the phylum armatimonadetes.</title>
        <authorList>
            <person name="Hu Z.Y."/>
            <person name="Wang Y.Z."/>
            <person name="Im W.T."/>
            <person name="Wang S.Y."/>
            <person name="Zhao G.P."/>
            <person name="Zheng H.J."/>
            <person name="Quan Z.X."/>
        </authorList>
    </citation>
    <scope>NUCLEOTIDE SEQUENCE [LARGE SCALE GENOMIC DNA]</scope>
    <source>
        <strain evidence="7">Gsoil 348</strain>
    </source>
</reference>
<feature type="site" description="Cleavage; by autolysis" evidence="6">
    <location>
        <begin position="196"/>
        <end position="197"/>
    </location>
</feature>
<dbReference type="Gene3D" id="3.10.20.340">
    <property type="entry name" value="ArgJ beta chain, C-terminal domain"/>
    <property type="match status" value="1"/>
</dbReference>
<evidence type="ECO:0000256" key="6">
    <source>
        <dbReference type="HAMAP-Rule" id="MF_01106"/>
    </source>
</evidence>
<comment type="function">
    <text evidence="6">Catalyzes two activities which are involved in the cyclic version of arginine biosynthesis: the synthesis of N-acetylglutamate from glutamate and acetyl-CoA as the acetyl donor, and of ornithine by transacetylation between N(2)-acetylornithine and glutamate.</text>
</comment>
<dbReference type="GO" id="GO:0006526">
    <property type="term" value="P:L-arginine biosynthetic process"/>
    <property type="evidence" value="ECO:0007669"/>
    <property type="project" value="UniProtKB-UniRule"/>
</dbReference>
<comment type="similarity">
    <text evidence="1 6">Belongs to the ArgJ family.</text>
</comment>
<gene>
    <name evidence="6" type="primary">argJ</name>
    <name evidence="7" type="ORF">OP10G_2114</name>
</gene>
<evidence type="ECO:0000313" key="8">
    <source>
        <dbReference type="Proteomes" id="UP000027982"/>
    </source>
</evidence>
<comment type="catalytic activity">
    <reaction evidence="6">
        <text>L-glutamate + acetyl-CoA = N-acetyl-L-glutamate + CoA + H(+)</text>
        <dbReference type="Rhea" id="RHEA:24292"/>
        <dbReference type="ChEBI" id="CHEBI:15378"/>
        <dbReference type="ChEBI" id="CHEBI:29985"/>
        <dbReference type="ChEBI" id="CHEBI:44337"/>
        <dbReference type="ChEBI" id="CHEBI:57287"/>
        <dbReference type="ChEBI" id="CHEBI:57288"/>
        <dbReference type="EC" id="2.3.1.1"/>
    </reaction>
</comment>
<feature type="binding site" evidence="6">
    <location>
        <position position="399"/>
    </location>
    <ligand>
        <name>substrate</name>
    </ligand>
</feature>
<dbReference type="EC" id="2.3.1.1" evidence="6"/>
<dbReference type="GO" id="GO:0006592">
    <property type="term" value="P:ornithine biosynthetic process"/>
    <property type="evidence" value="ECO:0007669"/>
    <property type="project" value="TreeGrafter"/>
</dbReference>
<keyword evidence="3 6" id="KW-0808">Transferase</keyword>
<dbReference type="InterPro" id="IPR016117">
    <property type="entry name" value="ArgJ-like_dom_sf"/>
</dbReference>
<keyword evidence="8" id="KW-1185">Reference proteome</keyword>
<dbReference type="EC" id="2.3.1.35" evidence="6"/>
<dbReference type="GO" id="GO:0004042">
    <property type="term" value="F:L-glutamate N-acetyltransferase activity"/>
    <property type="evidence" value="ECO:0007669"/>
    <property type="project" value="UniProtKB-UniRule"/>
</dbReference>
<dbReference type="Pfam" id="PF01960">
    <property type="entry name" value="ArgJ"/>
    <property type="match status" value="2"/>
</dbReference>
<sequence>MTPKGFRFAGVRCGLKNKRNDLGMIVSDVLAQAAGVFTTNFVRAACVDHSRDVISGGTLRAVVVNSGNANCCTGEQGVRDTQKMSEWAAAALGTEPNEVAVASTGVIGHLLDMAKVERGIREAGTKLGDDPRPYMDAILTTDLVEKWAWTTCVPGEEPSVVVDARFNANERPAPAGPYGVFYGVAKGSGMIAPNMATMLGFVVTDLDASGLDLPAILKRVSDRSFNCMTVDGDTSTNDMLLLLANGASGIRASEAEFEAALEGVCVSLAKQIARDGEGATKLVEIRVQGTSDPIKIARTIGESPLVKTAMFGCDPNWGRILMAAGRAGVPFTTADVSLSLLAGDEEHVLFEDGAPASFDPKRVSSALKSDHVVIDLNLGEGPSAKVYTCDFGYGYVRINAEYHT</sequence>
<dbReference type="Gene3D" id="3.60.70.12">
    <property type="entry name" value="L-amino peptidase D-ALA esterase/amidase"/>
    <property type="match status" value="1"/>
</dbReference>
<evidence type="ECO:0000256" key="4">
    <source>
        <dbReference type="ARBA" id="ARBA00022813"/>
    </source>
</evidence>
<dbReference type="SUPFAM" id="SSF56266">
    <property type="entry name" value="DmpA/ArgJ-like"/>
    <property type="match status" value="1"/>
</dbReference>
<protein>
    <recommendedName>
        <fullName evidence="6">Arginine biosynthesis bifunctional protein ArgJ</fullName>
    </recommendedName>
    <domain>
        <recommendedName>
            <fullName evidence="6">Glutamate N-acetyltransferase</fullName>
            <ecNumber evidence="6">2.3.1.35</ecNumber>
        </recommendedName>
        <alternativeName>
            <fullName evidence="6">Ornithine acetyltransferase</fullName>
            <shortName evidence="6">OATase</shortName>
        </alternativeName>
        <alternativeName>
            <fullName evidence="6">Ornithine transacetylase</fullName>
        </alternativeName>
    </domain>
    <domain>
        <recommendedName>
            <fullName evidence="6">Amino-acid acetyltransferase</fullName>
            <ecNumber evidence="6">2.3.1.1</ecNumber>
        </recommendedName>
        <alternativeName>
            <fullName evidence="6">N-acetylglutamate synthase</fullName>
            <shortName evidence="6">AGSase</shortName>
        </alternativeName>
    </domain>
    <component>
        <recommendedName>
            <fullName evidence="6">Arginine biosynthesis bifunctional protein ArgJ alpha chain</fullName>
        </recommendedName>
    </component>
    <component>
        <recommendedName>
            <fullName evidence="6">Arginine biosynthesis bifunctional protein ArgJ beta chain</fullName>
        </recommendedName>
    </component>
</protein>
<feature type="binding site" evidence="6">
    <location>
        <position position="197"/>
    </location>
    <ligand>
        <name>substrate</name>
    </ligand>
</feature>
<dbReference type="InterPro" id="IPR002813">
    <property type="entry name" value="Arg_biosynth_ArgJ"/>
</dbReference>
<dbReference type="AlphaFoldDB" id="A0A068NQ39"/>
<keyword evidence="6" id="KW-0028">Amino-acid biosynthesis</keyword>
<dbReference type="Gene3D" id="3.30.2330.10">
    <property type="entry name" value="arginine biosynthesis bifunctional protein suprefamily"/>
    <property type="match status" value="1"/>
</dbReference>
<keyword evidence="6" id="KW-0511">Multifunctional enzyme</keyword>
<dbReference type="PANTHER" id="PTHR23100:SF0">
    <property type="entry name" value="ARGININE BIOSYNTHESIS BIFUNCTIONAL PROTEIN ARGJ, MITOCHONDRIAL"/>
    <property type="match status" value="1"/>
</dbReference>
<dbReference type="EMBL" id="CP007139">
    <property type="protein sequence ID" value="AIE85482.1"/>
    <property type="molecule type" value="Genomic_DNA"/>
</dbReference>
<dbReference type="GO" id="GO:0005737">
    <property type="term" value="C:cytoplasm"/>
    <property type="evidence" value="ECO:0007669"/>
    <property type="project" value="UniProtKB-SubCell"/>
</dbReference>
<dbReference type="PANTHER" id="PTHR23100">
    <property type="entry name" value="ARGININE BIOSYNTHESIS BIFUNCTIONAL PROTEIN ARGJ"/>
    <property type="match status" value="1"/>
</dbReference>
<dbReference type="UniPathway" id="UPA00068">
    <property type="reaction ID" value="UER00106"/>
</dbReference>
<name>A0A068NQ39_FIMGI</name>
<keyword evidence="4 6" id="KW-0068">Autocatalytic cleavage</keyword>
<comment type="subcellular location">
    <subcellularLocation>
        <location evidence="6">Cytoplasm</location>
    </subcellularLocation>
</comment>
<feature type="site" description="Involved in the stabilization of negative charge on the oxyanion by the formation of the oxyanion hole" evidence="6">
    <location>
        <position position="104"/>
    </location>
</feature>
<feature type="active site" description="Nucleophile" evidence="6">
    <location>
        <position position="197"/>
    </location>
</feature>
<organism evidence="7 8">
    <name type="scientific">Fimbriimonas ginsengisoli Gsoil 348</name>
    <dbReference type="NCBI Taxonomy" id="661478"/>
    <lineage>
        <taxon>Bacteria</taxon>
        <taxon>Bacillati</taxon>
        <taxon>Armatimonadota</taxon>
        <taxon>Fimbriimonadia</taxon>
        <taxon>Fimbriimonadales</taxon>
        <taxon>Fimbriimonadaceae</taxon>
        <taxon>Fimbriimonas</taxon>
    </lineage>
</organism>
<feature type="chain" id="PRO_5023371102" description="Arginine biosynthesis bifunctional protein ArgJ beta chain" evidence="6">
    <location>
        <begin position="197"/>
        <end position="404"/>
    </location>
</feature>
<proteinExistence type="inferred from homology"/>
<feature type="binding site" evidence="6">
    <location>
        <position position="140"/>
    </location>
    <ligand>
        <name>substrate</name>
    </ligand>
</feature>
<feature type="binding site" evidence="6">
    <location>
        <position position="404"/>
    </location>
    <ligand>
        <name>substrate</name>
    </ligand>
</feature>
<feature type="binding site" evidence="6">
    <location>
        <position position="277"/>
    </location>
    <ligand>
        <name>substrate</name>
    </ligand>
</feature>
<dbReference type="Proteomes" id="UP000027982">
    <property type="component" value="Chromosome"/>
</dbReference>
<dbReference type="eggNOG" id="COG1364">
    <property type="taxonomic scope" value="Bacteria"/>
</dbReference>
<dbReference type="STRING" id="661478.OP10G_2114"/>
<keyword evidence="5 6" id="KW-0012">Acyltransferase</keyword>
<comment type="pathway">
    <text evidence="6">Amino-acid biosynthesis; L-arginine biosynthesis; L-ornithine and N-acetyl-L-glutamate from L-glutamate and N(2)-acetyl-L-ornithine (cyclic): step 1/1.</text>
</comment>
<dbReference type="HAMAP" id="MF_01106">
    <property type="entry name" value="ArgJ"/>
    <property type="match status" value="1"/>
</dbReference>
<evidence type="ECO:0000256" key="3">
    <source>
        <dbReference type="ARBA" id="ARBA00022679"/>
    </source>
</evidence>
<feature type="chain" id="PRO_5023371104" description="Arginine biosynthesis bifunctional protein ArgJ alpha chain" evidence="6">
    <location>
        <begin position="1"/>
        <end position="196"/>
    </location>
</feature>
<feature type="site" description="Involved in the stabilization of negative charge on the oxyanion by the formation of the oxyanion hole" evidence="6">
    <location>
        <position position="105"/>
    </location>
</feature>
<dbReference type="RefSeq" id="WP_025225948.1">
    <property type="nucleotide sequence ID" value="NZ_CP007139.1"/>
</dbReference>
<dbReference type="CDD" id="cd02152">
    <property type="entry name" value="OAT"/>
    <property type="match status" value="1"/>
</dbReference>
<evidence type="ECO:0000256" key="1">
    <source>
        <dbReference type="ARBA" id="ARBA00006774"/>
    </source>
</evidence>
<comment type="catalytic activity">
    <reaction evidence="6">
        <text>N(2)-acetyl-L-ornithine + L-glutamate = N-acetyl-L-glutamate + L-ornithine</text>
        <dbReference type="Rhea" id="RHEA:15349"/>
        <dbReference type="ChEBI" id="CHEBI:29985"/>
        <dbReference type="ChEBI" id="CHEBI:44337"/>
        <dbReference type="ChEBI" id="CHEBI:46911"/>
        <dbReference type="ChEBI" id="CHEBI:57805"/>
        <dbReference type="EC" id="2.3.1.35"/>
    </reaction>
</comment>
<dbReference type="GO" id="GO:0004358">
    <property type="term" value="F:L-glutamate N-acetyltransferase activity, acting on acetyl-L-ornithine as donor"/>
    <property type="evidence" value="ECO:0007669"/>
    <property type="project" value="UniProtKB-UniRule"/>
</dbReference>
<evidence type="ECO:0000256" key="2">
    <source>
        <dbReference type="ARBA" id="ARBA00011475"/>
    </source>
</evidence>
<dbReference type="HOGENOM" id="CLU_027172_1_0_0"/>
<evidence type="ECO:0000313" key="7">
    <source>
        <dbReference type="EMBL" id="AIE85482.1"/>
    </source>
</evidence>
<keyword evidence="6" id="KW-0055">Arginine biosynthesis</keyword>
<accession>A0A068NQ39</accession>
<keyword evidence="6" id="KW-0963">Cytoplasm</keyword>
<evidence type="ECO:0000256" key="5">
    <source>
        <dbReference type="ARBA" id="ARBA00023315"/>
    </source>
</evidence>
<comment type="subunit">
    <text evidence="2 6">Heterotetramer of two alpha and two beta chains.</text>
</comment>